<evidence type="ECO:0000256" key="6">
    <source>
        <dbReference type="SAM" id="Phobius"/>
    </source>
</evidence>
<organism evidence="8 9">
    <name type="scientific">Candida glabrata</name>
    <name type="common">Yeast</name>
    <name type="synonym">Torulopsis glabrata</name>
    <dbReference type="NCBI Taxonomy" id="5478"/>
    <lineage>
        <taxon>Eukaryota</taxon>
        <taxon>Fungi</taxon>
        <taxon>Dikarya</taxon>
        <taxon>Ascomycota</taxon>
        <taxon>Saccharomycotina</taxon>
        <taxon>Saccharomycetes</taxon>
        <taxon>Saccharomycetales</taxon>
        <taxon>Saccharomycetaceae</taxon>
        <taxon>Nakaseomyces</taxon>
    </lineage>
</organism>
<feature type="transmembrane region" description="Helical" evidence="6">
    <location>
        <begin position="182"/>
        <end position="203"/>
    </location>
</feature>
<dbReference type="EMBL" id="LLZZ01000155">
    <property type="protein sequence ID" value="KTA97906.1"/>
    <property type="molecule type" value="Genomic_DNA"/>
</dbReference>
<accession>A0A0W0E3W0</accession>
<evidence type="ECO:0000313" key="8">
    <source>
        <dbReference type="EMBL" id="KTB02859.1"/>
    </source>
</evidence>
<feature type="compositionally biased region" description="Basic and acidic residues" evidence="5">
    <location>
        <begin position="31"/>
        <end position="50"/>
    </location>
</feature>
<dbReference type="AlphaFoldDB" id="A0A0W0E3W0"/>
<dbReference type="InterPro" id="IPR005829">
    <property type="entry name" value="Sugar_transporter_CS"/>
</dbReference>
<dbReference type="GO" id="GO:0000329">
    <property type="term" value="C:fungal-type vacuole membrane"/>
    <property type="evidence" value="ECO:0007669"/>
    <property type="project" value="EnsemblFungi"/>
</dbReference>
<dbReference type="GO" id="GO:0000297">
    <property type="term" value="F:spermine transmembrane transporter activity"/>
    <property type="evidence" value="ECO:0007669"/>
    <property type="project" value="EnsemblFungi"/>
</dbReference>
<comment type="subcellular location">
    <subcellularLocation>
        <location evidence="1">Membrane</location>
        <topology evidence="1">Multi-pass membrane protein</topology>
    </subcellularLocation>
</comment>
<dbReference type="GO" id="GO:0015606">
    <property type="term" value="F:spermidine transmembrane transporter activity"/>
    <property type="evidence" value="ECO:0007669"/>
    <property type="project" value="EnsemblFungi"/>
</dbReference>
<feature type="transmembrane region" description="Helical" evidence="6">
    <location>
        <begin position="119"/>
        <end position="140"/>
    </location>
</feature>
<dbReference type="VEuPathDB" id="FungiDB:B1J91_L10912g"/>
<feature type="region of interest" description="Disordered" evidence="5">
    <location>
        <begin position="618"/>
        <end position="651"/>
    </location>
</feature>
<feature type="transmembrane region" description="Helical" evidence="6">
    <location>
        <begin position="448"/>
        <end position="469"/>
    </location>
</feature>
<keyword evidence="2 6" id="KW-0812">Transmembrane</keyword>
<dbReference type="Gene3D" id="1.20.1250.20">
    <property type="entry name" value="MFS general substrate transporter like domains"/>
    <property type="match status" value="1"/>
</dbReference>
<proteinExistence type="predicted"/>
<dbReference type="EMBL" id="LLZZ01000122">
    <property type="protein sequence ID" value="KTB02859.1"/>
    <property type="molecule type" value="Genomic_DNA"/>
</dbReference>
<feature type="region of interest" description="Disordered" evidence="5">
    <location>
        <begin position="1"/>
        <end position="73"/>
    </location>
</feature>
<feature type="transmembrane region" description="Helical" evidence="6">
    <location>
        <begin position="152"/>
        <end position="170"/>
    </location>
</feature>
<keyword evidence="3 6" id="KW-1133">Transmembrane helix</keyword>
<sequence length="651" mass="72685">MAGTNQVGDTNSSTLNSSNDISDKMSLNNVDVRDPSPNDSEECKKASAEHEELEEDEDVGVDPKTLDWDGPGDMDNPHNWPSWKKWYATMVAAFLCLAVTMNSSLYVSGVPELVAKYHVNQTLALAGLTFYLLGLANVIGAPLSEVFGRKPIYLFSLPISMLFTMGVGLSGGHMRTILPLRFFAGFFASPCLSVGSGTILDVFDVDEVSVAMTFFSLAPFLGPVISPIIAGFAVEERSWRYTQWIQLWASGLILPLIAIMPETHKGLILRKRAQKRNIKLKAFTNAEKKEFLKLTFTITIMRPIKMLMVEPIVLVFSIYVAFIFAVLFAFFEAYPVIYRGVYHMKLGVSGLPFIGIGLGLWMGAFTYILIDRKFLFPKAPKGTPPIENPTSLRTTPFRGHRDPETGQLKPIHPEKFLLACKIGSVALPIALFWQAWTSRPDVHWMAPIAAGVPFGFGLILIFFSVLMYFSTCYPPLVVASTLAANNLLRYITSSVFPLFTIQMYTNMKIKWASTLFALICVVMIPIPWIFERWGPKLRDISQFGYSAMAREQAEKIKAEHPDEEIEDNDDHDLDLTRITTLRTIETAYSHQNSNTLEHTISNTSGNHNVRKVATNNLSQTASHQKPTDEMYNMADSGSAFDESSENSSRMV</sequence>
<feature type="compositionally biased region" description="Acidic residues" evidence="5">
    <location>
        <begin position="51"/>
        <end position="60"/>
    </location>
</feature>
<feature type="transmembrane region" description="Helical" evidence="6">
    <location>
        <begin position="86"/>
        <end position="107"/>
    </location>
</feature>
<protein>
    <submittedName>
        <fullName evidence="8">Polyamine transporter 4</fullName>
    </submittedName>
</protein>
<dbReference type="PANTHER" id="PTHR23502">
    <property type="entry name" value="MAJOR FACILITATOR SUPERFAMILY"/>
    <property type="match status" value="1"/>
</dbReference>
<evidence type="ECO:0000256" key="3">
    <source>
        <dbReference type="ARBA" id="ARBA00022989"/>
    </source>
</evidence>
<keyword evidence="4 6" id="KW-0472">Membrane</keyword>
<dbReference type="SUPFAM" id="SSF103473">
    <property type="entry name" value="MFS general substrate transporter"/>
    <property type="match status" value="1"/>
</dbReference>
<feature type="transmembrane region" description="Helical" evidence="6">
    <location>
        <begin position="416"/>
        <end position="436"/>
    </location>
</feature>
<dbReference type="PROSITE" id="PS00216">
    <property type="entry name" value="SUGAR_TRANSPORT_1"/>
    <property type="match status" value="1"/>
</dbReference>
<comment type="caution">
    <text evidence="8">The sequence shown here is derived from an EMBL/GenBank/DDBJ whole genome shotgun (WGS) entry which is preliminary data.</text>
</comment>
<reference evidence="8 9" key="1">
    <citation type="submission" date="2015-10" db="EMBL/GenBank/DDBJ databases">
        <title>Draft genomes sequences of Candida glabrata isolates 1A, 1B, 2A, 2B, 3A and 3B.</title>
        <authorList>
            <person name="Haavelsrud O.E."/>
            <person name="Gaustad P."/>
        </authorList>
    </citation>
    <scope>NUCLEOTIDE SEQUENCE [LARGE SCALE GENOMIC DNA]</scope>
    <source>
        <strain evidence="8">910700640</strain>
    </source>
</reference>
<evidence type="ECO:0000256" key="5">
    <source>
        <dbReference type="SAM" id="MobiDB-lite"/>
    </source>
</evidence>
<dbReference type="VEuPathDB" id="FungiDB:GVI51_L10857"/>
<evidence type="ECO:0000256" key="1">
    <source>
        <dbReference type="ARBA" id="ARBA00004141"/>
    </source>
</evidence>
<dbReference type="InterPro" id="IPR036259">
    <property type="entry name" value="MFS_trans_sf"/>
</dbReference>
<dbReference type="GO" id="GO:0005886">
    <property type="term" value="C:plasma membrane"/>
    <property type="evidence" value="ECO:0007669"/>
    <property type="project" value="EnsemblFungi"/>
</dbReference>
<gene>
    <name evidence="8" type="ORF">AO440_004764</name>
    <name evidence="7" type="ORF">AO440_005279</name>
</gene>
<feature type="transmembrane region" description="Helical" evidence="6">
    <location>
        <begin position="210"/>
        <end position="233"/>
    </location>
</feature>
<dbReference type="VEuPathDB" id="FungiDB:CAGL0L10912g"/>
<name>A0A0W0E3W0_CANGB</name>
<dbReference type="VEuPathDB" id="FungiDB:GWK60_L14883"/>
<feature type="transmembrane region" description="Helical" evidence="6">
    <location>
        <begin position="511"/>
        <end position="530"/>
    </location>
</feature>
<feature type="compositionally biased region" description="Low complexity" evidence="5">
    <location>
        <begin position="9"/>
        <end position="20"/>
    </location>
</feature>
<dbReference type="CDD" id="cd17323">
    <property type="entry name" value="MFS_Tpo1_MDR_like"/>
    <property type="match status" value="1"/>
</dbReference>
<dbReference type="Proteomes" id="UP000054886">
    <property type="component" value="Unassembled WGS sequence"/>
</dbReference>
<dbReference type="InterPro" id="IPR011701">
    <property type="entry name" value="MFS"/>
</dbReference>
<evidence type="ECO:0000256" key="2">
    <source>
        <dbReference type="ARBA" id="ARBA00022692"/>
    </source>
</evidence>
<feature type="transmembrane region" description="Helical" evidence="6">
    <location>
        <begin position="351"/>
        <end position="370"/>
    </location>
</feature>
<feature type="transmembrane region" description="Helical" evidence="6">
    <location>
        <begin position="311"/>
        <end position="331"/>
    </location>
</feature>
<evidence type="ECO:0000313" key="9">
    <source>
        <dbReference type="Proteomes" id="UP000054886"/>
    </source>
</evidence>
<dbReference type="PANTHER" id="PTHR23502:SF38">
    <property type="entry name" value="POLYAMINE TRANSPORTER 4"/>
    <property type="match status" value="1"/>
</dbReference>
<evidence type="ECO:0000313" key="7">
    <source>
        <dbReference type="EMBL" id="KTA97906.1"/>
    </source>
</evidence>
<dbReference type="Pfam" id="PF07690">
    <property type="entry name" value="MFS_1"/>
    <property type="match status" value="1"/>
</dbReference>
<evidence type="ECO:0000256" key="4">
    <source>
        <dbReference type="ARBA" id="ARBA00023136"/>
    </source>
</evidence>